<feature type="signal peptide" evidence="13">
    <location>
        <begin position="1"/>
        <end position="22"/>
    </location>
</feature>
<accession>H1DGI1</accession>
<dbReference type="NCBIfam" id="TIGR01131">
    <property type="entry name" value="ATP_synt_6_or_A"/>
    <property type="match status" value="1"/>
</dbReference>
<evidence type="ECO:0000256" key="6">
    <source>
        <dbReference type="ARBA" id="ARBA00022781"/>
    </source>
</evidence>
<dbReference type="GO" id="GO:0045259">
    <property type="term" value="C:proton-transporting ATP synthase complex"/>
    <property type="evidence" value="ECO:0007669"/>
    <property type="project" value="UniProtKB-KW"/>
</dbReference>
<evidence type="ECO:0000256" key="2">
    <source>
        <dbReference type="ARBA" id="ARBA00006810"/>
    </source>
</evidence>
<evidence type="ECO:0000256" key="3">
    <source>
        <dbReference type="ARBA" id="ARBA00022448"/>
    </source>
</evidence>
<dbReference type="Proteomes" id="UP000004892">
    <property type="component" value="Unassembled WGS sequence"/>
</dbReference>
<keyword evidence="7 11" id="KW-1133">Transmembrane helix</keyword>
<comment type="subcellular location">
    <subcellularLocation>
        <location evidence="11 12">Cell membrane</location>
        <topology evidence="11 12">Multi-pass membrane protein</topology>
    </subcellularLocation>
    <subcellularLocation>
        <location evidence="1">Membrane</location>
        <topology evidence="1">Multi-pass membrane protein</topology>
    </subcellularLocation>
</comment>
<dbReference type="SUPFAM" id="SSF81336">
    <property type="entry name" value="F1F0 ATP synthase subunit A"/>
    <property type="match status" value="1"/>
</dbReference>
<evidence type="ECO:0000256" key="10">
    <source>
        <dbReference type="ARBA" id="ARBA00023310"/>
    </source>
</evidence>
<comment type="function">
    <text evidence="11 12">Key component of the proton channel; it plays a direct role in the translocation of protons across the membrane.</text>
</comment>
<dbReference type="AlphaFoldDB" id="H1DGI1"/>
<dbReference type="PRINTS" id="PR00123">
    <property type="entry name" value="ATPASEA"/>
</dbReference>
<evidence type="ECO:0000256" key="8">
    <source>
        <dbReference type="ARBA" id="ARBA00023065"/>
    </source>
</evidence>
<evidence type="ECO:0000256" key="1">
    <source>
        <dbReference type="ARBA" id="ARBA00004141"/>
    </source>
</evidence>
<evidence type="ECO:0000256" key="4">
    <source>
        <dbReference type="ARBA" id="ARBA00022547"/>
    </source>
</evidence>
<evidence type="ECO:0000256" key="13">
    <source>
        <dbReference type="SAM" id="SignalP"/>
    </source>
</evidence>
<proteinExistence type="inferred from homology"/>
<evidence type="ECO:0000256" key="7">
    <source>
        <dbReference type="ARBA" id="ARBA00022989"/>
    </source>
</evidence>
<dbReference type="RefSeq" id="WP_009136515.1">
    <property type="nucleotide sequence ID" value="NZ_JH594596.1"/>
</dbReference>
<organism evidence="14 15">
    <name type="scientific">Odoribacter laneus YIT 12061</name>
    <dbReference type="NCBI Taxonomy" id="742817"/>
    <lineage>
        <taxon>Bacteria</taxon>
        <taxon>Pseudomonadati</taxon>
        <taxon>Bacteroidota</taxon>
        <taxon>Bacteroidia</taxon>
        <taxon>Bacteroidales</taxon>
        <taxon>Odoribacteraceae</taxon>
        <taxon>Odoribacter</taxon>
    </lineage>
</organism>
<evidence type="ECO:0000256" key="9">
    <source>
        <dbReference type="ARBA" id="ARBA00023136"/>
    </source>
</evidence>
<dbReference type="GeneID" id="98068940"/>
<keyword evidence="11" id="KW-1003">Cell membrane</keyword>
<dbReference type="PANTHER" id="PTHR11410">
    <property type="entry name" value="ATP SYNTHASE SUBUNIT A"/>
    <property type="match status" value="1"/>
</dbReference>
<keyword evidence="5 11" id="KW-0812">Transmembrane</keyword>
<keyword evidence="10 11" id="KW-0066">ATP synthesis</keyword>
<evidence type="ECO:0000256" key="5">
    <source>
        <dbReference type="ARBA" id="ARBA00022692"/>
    </source>
</evidence>
<keyword evidence="4 11" id="KW-0138">CF(0)</keyword>
<dbReference type="HOGENOM" id="CLU_041018_0_0_10"/>
<feature type="transmembrane region" description="Helical" evidence="11">
    <location>
        <begin position="121"/>
        <end position="142"/>
    </location>
</feature>
<dbReference type="InterPro" id="IPR000568">
    <property type="entry name" value="ATP_synth_F0_asu"/>
</dbReference>
<feature type="transmembrane region" description="Helical" evidence="11">
    <location>
        <begin position="283"/>
        <end position="313"/>
    </location>
</feature>
<feature type="transmembrane region" description="Helical" evidence="11">
    <location>
        <begin position="319"/>
        <end position="343"/>
    </location>
</feature>
<dbReference type="PANTHER" id="PTHR11410:SF0">
    <property type="entry name" value="ATP SYNTHASE SUBUNIT A"/>
    <property type="match status" value="1"/>
</dbReference>
<dbReference type="InterPro" id="IPR045083">
    <property type="entry name" value="ATP_synth_F0_asu_bact/mt"/>
</dbReference>
<keyword evidence="8 11" id="KW-0406">Ion transport</keyword>
<feature type="transmembrane region" description="Helical" evidence="11">
    <location>
        <begin position="250"/>
        <end position="276"/>
    </location>
</feature>
<dbReference type="STRING" id="742817.HMPREF9449_01367"/>
<evidence type="ECO:0000313" key="14">
    <source>
        <dbReference type="EMBL" id="EHP47965.1"/>
    </source>
</evidence>
<feature type="chain" id="PRO_5003549465" description="ATP synthase subunit a" evidence="13">
    <location>
        <begin position="23"/>
        <end position="351"/>
    </location>
</feature>
<dbReference type="Gene3D" id="1.20.120.220">
    <property type="entry name" value="ATP synthase, F0 complex, subunit A"/>
    <property type="match status" value="1"/>
</dbReference>
<evidence type="ECO:0000256" key="12">
    <source>
        <dbReference type="RuleBase" id="RU000483"/>
    </source>
</evidence>
<gene>
    <name evidence="11" type="primary">atpB</name>
    <name evidence="14" type="ORF">HMPREF9449_01367</name>
</gene>
<name>H1DGI1_9BACT</name>
<sequence>MKKIIICLSTLFVFLFTAEVFAAEEGKEEGRFNPKEAIFSHLGDEYGWSIVLPHGKLLEIPLPVILHGQRGWSVFSSSRLREGKAYEGFYIASSGKYAGKIVGEKNGEEYRPLDVSVTKNVLALFITAVVVMFVLFPLKRWYRRNPLLAPRRGLGVVEMIIDMVYGEVIVPVLGGEAKRFAPYLLTLFFFILFSNWLGMIVVFPGGANVMGNISVTLVLAVCTFVVVNVSGTKKYWKETVWPDVPGWLKFPLPILPLIEIFGVFTKPIALMIRLFANMMAGHLITLVLIALIFVFGALGAAATAGSTVIAVLFAVFMNVIDFLICFIQAYVFMMLSTIFISLARVGSKSAS</sequence>
<comment type="caution">
    <text evidence="14">The sequence shown here is derived from an EMBL/GenBank/DDBJ whole genome shotgun (WGS) entry which is preliminary data.</text>
</comment>
<feature type="transmembrane region" description="Helical" evidence="11">
    <location>
        <begin position="209"/>
        <end position="230"/>
    </location>
</feature>
<keyword evidence="13" id="KW-0732">Signal</keyword>
<evidence type="ECO:0000313" key="15">
    <source>
        <dbReference type="Proteomes" id="UP000004892"/>
    </source>
</evidence>
<keyword evidence="15" id="KW-1185">Reference proteome</keyword>
<dbReference type="Pfam" id="PF00119">
    <property type="entry name" value="ATP-synt_A"/>
    <property type="match status" value="1"/>
</dbReference>
<evidence type="ECO:0000256" key="11">
    <source>
        <dbReference type="HAMAP-Rule" id="MF_01393"/>
    </source>
</evidence>
<dbReference type="GO" id="GO:0046933">
    <property type="term" value="F:proton-transporting ATP synthase activity, rotational mechanism"/>
    <property type="evidence" value="ECO:0007669"/>
    <property type="project" value="UniProtKB-UniRule"/>
</dbReference>
<dbReference type="eggNOG" id="COG0356">
    <property type="taxonomic scope" value="Bacteria"/>
</dbReference>
<feature type="transmembrane region" description="Helical" evidence="11">
    <location>
        <begin position="180"/>
        <end position="202"/>
    </location>
</feature>
<comment type="similarity">
    <text evidence="2 11 12">Belongs to the ATPase A chain family.</text>
</comment>
<keyword evidence="9 11" id="KW-0472">Membrane</keyword>
<dbReference type="HAMAP" id="MF_01393">
    <property type="entry name" value="ATP_synth_a_bact"/>
    <property type="match status" value="1"/>
</dbReference>
<dbReference type="InterPro" id="IPR035908">
    <property type="entry name" value="F0_ATP_A_sf"/>
</dbReference>
<dbReference type="CDD" id="cd00310">
    <property type="entry name" value="ATP-synt_Fo_a_6"/>
    <property type="match status" value="1"/>
</dbReference>
<dbReference type="PATRIC" id="fig|742817.3.peg.1450"/>
<dbReference type="GO" id="GO:0005886">
    <property type="term" value="C:plasma membrane"/>
    <property type="evidence" value="ECO:0007669"/>
    <property type="project" value="UniProtKB-SubCell"/>
</dbReference>
<keyword evidence="6 11" id="KW-0375">Hydrogen ion transport</keyword>
<protein>
    <recommendedName>
        <fullName evidence="11 12">ATP synthase subunit a</fullName>
    </recommendedName>
    <alternativeName>
        <fullName evidence="11">ATP synthase F0 sector subunit a</fullName>
    </alternativeName>
    <alternativeName>
        <fullName evidence="11">F-ATPase subunit 6</fullName>
    </alternativeName>
</protein>
<reference evidence="14 15" key="1">
    <citation type="submission" date="2012-01" db="EMBL/GenBank/DDBJ databases">
        <title>The Genome Sequence of Odoribacter laneus YIT 12061.</title>
        <authorList>
            <consortium name="The Broad Institute Genome Sequencing Platform"/>
            <person name="Earl A."/>
            <person name="Ward D."/>
            <person name="Feldgarden M."/>
            <person name="Gevers D."/>
            <person name="Morotomi M."/>
            <person name="Young S.K."/>
            <person name="Zeng Q."/>
            <person name="Gargeya S."/>
            <person name="Fitzgerald M."/>
            <person name="Haas B."/>
            <person name="Abouelleil A."/>
            <person name="Alvarado L."/>
            <person name="Arachchi H.M."/>
            <person name="Berlin A."/>
            <person name="Chapman S.B."/>
            <person name="Gearin G."/>
            <person name="Goldberg J."/>
            <person name="Griggs A."/>
            <person name="Gujja S."/>
            <person name="Hansen M."/>
            <person name="Heiman D."/>
            <person name="Howarth C."/>
            <person name="Larimer J."/>
            <person name="Lui A."/>
            <person name="MacDonald P.J.P."/>
            <person name="McCowen C."/>
            <person name="Montmayeur A."/>
            <person name="Murphy C."/>
            <person name="Neiman D."/>
            <person name="Pearson M."/>
            <person name="Priest M."/>
            <person name="Roberts A."/>
            <person name="Saif S."/>
            <person name="Shea T."/>
            <person name="Sisk P."/>
            <person name="Stolte C."/>
            <person name="Sykes S."/>
            <person name="Wortman J."/>
            <person name="Nusbaum C."/>
            <person name="Birren B."/>
        </authorList>
    </citation>
    <scope>NUCLEOTIDE SEQUENCE [LARGE SCALE GENOMIC DNA]</scope>
    <source>
        <strain evidence="14 15">YIT 12061</strain>
    </source>
</reference>
<dbReference type="EMBL" id="ADMC01000021">
    <property type="protein sequence ID" value="EHP47965.1"/>
    <property type="molecule type" value="Genomic_DNA"/>
</dbReference>
<keyword evidence="3 11" id="KW-0813">Transport</keyword>